<keyword evidence="2" id="KW-0378">Hydrolase</keyword>
<evidence type="ECO:0000256" key="2">
    <source>
        <dbReference type="ARBA" id="ARBA00022801"/>
    </source>
</evidence>
<dbReference type="GO" id="GO:0016020">
    <property type="term" value="C:membrane"/>
    <property type="evidence" value="ECO:0007669"/>
    <property type="project" value="TreeGrafter"/>
</dbReference>
<dbReference type="InterPro" id="IPR002509">
    <property type="entry name" value="NODB_dom"/>
</dbReference>
<dbReference type="STRING" id="1073327.SAMN04488108_2720"/>
<feature type="domain" description="NodB homology" evidence="3">
    <location>
        <begin position="25"/>
        <end position="205"/>
    </location>
</feature>
<dbReference type="PROSITE" id="PS51677">
    <property type="entry name" value="NODB"/>
    <property type="match status" value="1"/>
</dbReference>
<gene>
    <name evidence="4" type="ORF">SAMN04488108_2720</name>
</gene>
<dbReference type="Gene3D" id="3.20.20.370">
    <property type="entry name" value="Glycoside hydrolase/deacetylase"/>
    <property type="match status" value="1"/>
</dbReference>
<dbReference type="InterPro" id="IPR011330">
    <property type="entry name" value="Glyco_hydro/deAcase_b/a-brl"/>
</dbReference>
<proteinExistence type="predicted"/>
<name>A0A1M7ZEU3_9BACT</name>
<dbReference type="Pfam" id="PF01522">
    <property type="entry name" value="Polysacc_deac_1"/>
    <property type="match status" value="1"/>
</dbReference>
<dbReference type="EMBL" id="FRXN01000003">
    <property type="protein sequence ID" value="SHO63388.1"/>
    <property type="molecule type" value="Genomic_DNA"/>
</dbReference>
<evidence type="ECO:0000256" key="1">
    <source>
        <dbReference type="ARBA" id="ARBA00022723"/>
    </source>
</evidence>
<keyword evidence="1" id="KW-0479">Metal-binding</keyword>
<dbReference type="InterPro" id="IPR050248">
    <property type="entry name" value="Polysacc_deacetylase_ArnD"/>
</dbReference>
<dbReference type="CDD" id="cd10917">
    <property type="entry name" value="CE4_NodB_like_6s_7s"/>
    <property type="match status" value="1"/>
</dbReference>
<accession>A0A1M7ZEU3</accession>
<sequence length="207" mass="23708">MALFHKTPTWVKRLFPNRVWNGNESKIYLTFDDGPVPGATDFVINELGKRNMEATFFMVGDNVRKHESLAKEVLNAGNKIGNHTYNHLLGLKTPTEEYLNNVELCDLIFQEKLGVKSTLFRPPYGWMKYSQARIVSKSYQIAMWDVLSTDYDSKVSPDKVLNICQKNSAASSIILFHDQEKTEHILPAFLPDFLDFVKDQGWETACL</sequence>
<dbReference type="PANTHER" id="PTHR10587">
    <property type="entry name" value="GLYCOSYL TRANSFERASE-RELATED"/>
    <property type="match status" value="1"/>
</dbReference>
<keyword evidence="5" id="KW-1185">Reference proteome</keyword>
<dbReference type="SUPFAM" id="SSF88713">
    <property type="entry name" value="Glycoside hydrolase/deacetylase"/>
    <property type="match status" value="1"/>
</dbReference>
<evidence type="ECO:0000259" key="3">
    <source>
        <dbReference type="PROSITE" id="PS51677"/>
    </source>
</evidence>
<protein>
    <submittedName>
        <fullName evidence="4">Peptidoglycan/xylan/chitin deacetylase, PgdA/CDA1 family</fullName>
    </submittedName>
</protein>
<dbReference type="GO" id="GO:0016810">
    <property type="term" value="F:hydrolase activity, acting on carbon-nitrogen (but not peptide) bonds"/>
    <property type="evidence" value="ECO:0007669"/>
    <property type="project" value="InterPro"/>
</dbReference>
<dbReference type="GO" id="GO:0046872">
    <property type="term" value="F:metal ion binding"/>
    <property type="evidence" value="ECO:0007669"/>
    <property type="project" value="UniProtKB-KW"/>
</dbReference>
<dbReference type="Proteomes" id="UP000184609">
    <property type="component" value="Unassembled WGS sequence"/>
</dbReference>
<dbReference type="RefSeq" id="WP_073572329.1">
    <property type="nucleotide sequence ID" value="NZ_FRXN01000003.1"/>
</dbReference>
<evidence type="ECO:0000313" key="5">
    <source>
        <dbReference type="Proteomes" id="UP000184609"/>
    </source>
</evidence>
<dbReference type="PANTHER" id="PTHR10587:SF133">
    <property type="entry name" value="CHITIN DEACETYLASE 1-RELATED"/>
    <property type="match status" value="1"/>
</dbReference>
<organism evidence="4 5">
    <name type="scientific">Algoriphagus zhangzhouensis</name>
    <dbReference type="NCBI Taxonomy" id="1073327"/>
    <lineage>
        <taxon>Bacteria</taxon>
        <taxon>Pseudomonadati</taxon>
        <taxon>Bacteroidota</taxon>
        <taxon>Cytophagia</taxon>
        <taxon>Cytophagales</taxon>
        <taxon>Cyclobacteriaceae</taxon>
        <taxon>Algoriphagus</taxon>
    </lineage>
</organism>
<dbReference type="AlphaFoldDB" id="A0A1M7ZEU3"/>
<reference evidence="5" key="1">
    <citation type="submission" date="2016-12" db="EMBL/GenBank/DDBJ databases">
        <authorList>
            <person name="Varghese N."/>
            <person name="Submissions S."/>
        </authorList>
    </citation>
    <scope>NUCLEOTIDE SEQUENCE [LARGE SCALE GENOMIC DNA]</scope>
    <source>
        <strain evidence="5">DSM 25035</strain>
    </source>
</reference>
<dbReference type="GO" id="GO:0005975">
    <property type="term" value="P:carbohydrate metabolic process"/>
    <property type="evidence" value="ECO:0007669"/>
    <property type="project" value="InterPro"/>
</dbReference>
<dbReference type="OrthoDB" id="9812065at2"/>
<evidence type="ECO:0000313" key="4">
    <source>
        <dbReference type="EMBL" id="SHO63388.1"/>
    </source>
</evidence>